<dbReference type="PANTHER" id="PTHR11351:SF33">
    <property type="entry name" value="DELTA-9 FATTY ACID DESATURASE, DESA"/>
    <property type="match status" value="1"/>
</dbReference>
<evidence type="ECO:0000313" key="11">
    <source>
        <dbReference type="EMBL" id="SVE31670.1"/>
    </source>
</evidence>
<dbReference type="GO" id="GO:0006631">
    <property type="term" value="P:fatty acid metabolic process"/>
    <property type="evidence" value="ECO:0007669"/>
    <property type="project" value="UniProtKB-KW"/>
</dbReference>
<sequence>MEDRVAPLLVALLVTAAVTQVAVFSTTIYLHRAATHRSLVLNPVVEWVFRFFIWMTTGIVPRQWVAVHRKHHAFSDEEGDPHSPHLEGFWSVQLGNFFHYVRAARDPEVVATYAKDLQPDFWDRWVFDKGTVGVLIGIVGLCQVLGVGWGLAAAFTHGLLYV</sequence>
<dbReference type="GO" id="GO:0016020">
    <property type="term" value="C:membrane"/>
    <property type="evidence" value="ECO:0007669"/>
    <property type="project" value="UniProtKB-SubCell"/>
</dbReference>
<proteinExistence type="predicted"/>
<feature type="domain" description="Fatty acid desaturase" evidence="10">
    <location>
        <begin position="11"/>
        <end position="157"/>
    </location>
</feature>
<protein>
    <recommendedName>
        <fullName evidence="10">Fatty acid desaturase domain-containing protein</fullName>
    </recommendedName>
</protein>
<dbReference type="InterPro" id="IPR005804">
    <property type="entry name" value="FA_desaturase_dom"/>
</dbReference>
<evidence type="ECO:0000256" key="5">
    <source>
        <dbReference type="ARBA" id="ARBA00023002"/>
    </source>
</evidence>
<organism evidence="11">
    <name type="scientific">marine metagenome</name>
    <dbReference type="NCBI Taxonomy" id="408172"/>
    <lineage>
        <taxon>unclassified sequences</taxon>
        <taxon>metagenomes</taxon>
        <taxon>ecological metagenomes</taxon>
    </lineage>
</organism>
<keyword evidence="8 9" id="KW-0472">Membrane</keyword>
<evidence type="ECO:0000259" key="10">
    <source>
        <dbReference type="Pfam" id="PF00487"/>
    </source>
</evidence>
<name>A0A383CHY3_9ZZZZ</name>
<keyword evidence="4 9" id="KW-1133">Transmembrane helix</keyword>
<dbReference type="InterPro" id="IPR015876">
    <property type="entry name" value="Acyl-CoA_DS"/>
</dbReference>
<reference evidence="11" key="1">
    <citation type="submission" date="2018-05" db="EMBL/GenBank/DDBJ databases">
        <authorList>
            <person name="Lanie J.A."/>
            <person name="Ng W.-L."/>
            <person name="Kazmierczak K.M."/>
            <person name="Andrzejewski T.M."/>
            <person name="Davidsen T.M."/>
            <person name="Wayne K.J."/>
            <person name="Tettelin H."/>
            <person name="Glass J.I."/>
            <person name="Rusch D."/>
            <person name="Podicherti R."/>
            <person name="Tsui H.-C.T."/>
            <person name="Winkler M.E."/>
        </authorList>
    </citation>
    <scope>NUCLEOTIDE SEQUENCE</scope>
</reference>
<dbReference type="Pfam" id="PF00487">
    <property type="entry name" value="FA_desaturase"/>
    <property type="match status" value="1"/>
</dbReference>
<evidence type="ECO:0000256" key="7">
    <source>
        <dbReference type="ARBA" id="ARBA00023098"/>
    </source>
</evidence>
<comment type="subcellular location">
    <subcellularLocation>
        <location evidence="1">Membrane</location>
        <topology evidence="1">Multi-pass membrane protein</topology>
    </subcellularLocation>
</comment>
<dbReference type="AlphaFoldDB" id="A0A383CHY3"/>
<evidence type="ECO:0000256" key="8">
    <source>
        <dbReference type="ARBA" id="ARBA00023136"/>
    </source>
</evidence>
<evidence type="ECO:0000256" key="6">
    <source>
        <dbReference type="ARBA" id="ARBA00023004"/>
    </source>
</evidence>
<evidence type="ECO:0000256" key="4">
    <source>
        <dbReference type="ARBA" id="ARBA00022989"/>
    </source>
</evidence>
<accession>A0A383CHY3</accession>
<keyword evidence="5" id="KW-0560">Oxidoreductase</keyword>
<keyword evidence="2 9" id="KW-0812">Transmembrane</keyword>
<dbReference type="EMBL" id="UINC01208898">
    <property type="protein sequence ID" value="SVE31670.1"/>
    <property type="molecule type" value="Genomic_DNA"/>
</dbReference>
<evidence type="ECO:0000256" key="9">
    <source>
        <dbReference type="SAM" id="Phobius"/>
    </source>
</evidence>
<gene>
    <name evidence="11" type="ORF">METZ01_LOCUS484524</name>
</gene>
<keyword evidence="7" id="KW-0443">Lipid metabolism</keyword>
<feature type="transmembrane region" description="Helical" evidence="9">
    <location>
        <begin position="132"/>
        <end position="155"/>
    </location>
</feature>
<feature type="non-terminal residue" evidence="11">
    <location>
        <position position="162"/>
    </location>
</feature>
<evidence type="ECO:0000256" key="3">
    <source>
        <dbReference type="ARBA" id="ARBA00022832"/>
    </source>
</evidence>
<keyword evidence="6" id="KW-0408">Iron</keyword>
<dbReference type="PANTHER" id="PTHR11351">
    <property type="entry name" value="ACYL-COA DESATURASE"/>
    <property type="match status" value="1"/>
</dbReference>
<dbReference type="GO" id="GO:0016717">
    <property type="term" value="F:oxidoreductase activity, acting on paired donors, with oxidation of a pair of donors resulting in the reduction of molecular oxygen to two molecules of water"/>
    <property type="evidence" value="ECO:0007669"/>
    <property type="project" value="InterPro"/>
</dbReference>
<feature type="transmembrane region" description="Helical" evidence="9">
    <location>
        <begin position="6"/>
        <end position="30"/>
    </location>
</feature>
<evidence type="ECO:0000256" key="1">
    <source>
        <dbReference type="ARBA" id="ARBA00004141"/>
    </source>
</evidence>
<evidence type="ECO:0000256" key="2">
    <source>
        <dbReference type="ARBA" id="ARBA00022692"/>
    </source>
</evidence>
<keyword evidence="3" id="KW-0276">Fatty acid metabolism</keyword>